<dbReference type="SUPFAM" id="SSF109604">
    <property type="entry name" value="HD-domain/PDEase-like"/>
    <property type="match status" value="1"/>
</dbReference>
<dbReference type="PANTHER" id="PTHR43155">
    <property type="entry name" value="CYCLIC DI-GMP PHOSPHODIESTERASE PA4108-RELATED"/>
    <property type="match status" value="1"/>
</dbReference>
<reference evidence="2 3" key="1">
    <citation type="submission" date="2016-11" db="EMBL/GenBank/DDBJ databases">
        <authorList>
            <person name="Varghese N."/>
            <person name="Submissions S."/>
        </authorList>
    </citation>
    <scope>NUCLEOTIDE SEQUENCE [LARGE SCALE GENOMIC DNA]</scope>
    <source>
        <strain evidence="2 3">DSM 15287</strain>
    </source>
</reference>
<dbReference type="AlphaFoldDB" id="A0A1M6F4J0"/>
<organism evidence="2 3">
    <name type="scientific">Propionispora hippei DSM 15287</name>
    <dbReference type="NCBI Taxonomy" id="1123003"/>
    <lineage>
        <taxon>Bacteria</taxon>
        <taxon>Bacillati</taxon>
        <taxon>Bacillota</taxon>
        <taxon>Negativicutes</taxon>
        <taxon>Selenomonadales</taxon>
        <taxon>Sporomusaceae</taxon>
        <taxon>Propionispora</taxon>
    </lineage>
</organism>
<dbReference type="RefSeq" id="WP_149734178.1">
    <property type="nucleotide sequence ID" value="NZ_FQZD01000009.1"/>
</dbReference>
<dbReference type="Pfam" id="PF13487">
    <property type="entry name" value="HD_5"/>
    <property type="match status" value="1"/>
</dbReference>
<dbReference type="Gene3D" id="1.10.3210.10">
    <property type="entry name" value="Hypothetical protein af1432"/>
    <property type="match status" value="1"/>
</dbReference>
<dbReference type="InterPro" id="IPR003607">
    <property type="entry name" value="HD/PDEase_dom"/>
</dbReference>
<evidence type="ECO:0000259" key="1">
    <source>
        <dbReference type="PROSITE" id="PS51832"/>
    </source>
</evidence>
<protein>
    <submittedName>
        <fullName evidence="2">HD domain-containing protein</fullName>
    </submittedName>
</protein>
<dbReference type="PROSITE" id="PS51832">
    <property type="entry name" value="HD_GYP"/>
    <property type="match status" value="1"/>
</dbReference>
<name>A0A1M6F4J0_9FIRM</name>
<dbReference type="Proteomes" id="UP000322917">
    <property type="component" value="Unassembled WGS sequence"/>
</dbReference>
<evidence type="ECO:0000313" key="2">
    <source>
        <dbReference type="EMBL" id="SHI92627.1"/>
    </source>
</evidence>
<sequence>MRVENAKAGMVLAKDLTDTAGKLLLEKGITLTEAYIHRLKQLGIPHVYVSDPYADSLRPPDVITTALRTELFHCFTYIFKATTEEFLQSEQRSVLLRRLATATDTTITHLEQHMPQIMNCQIRQPSPDDSNHAINVCLLSVITGLYLKMPRPILRDLALGALLHDTGKNIIPLASDGNLSAGDLHTALGHQFLLKTGVGKTVAGIAAQHHEHYDGTGVPNGLSGQAIHPLARLVAIANRYDRDVAQAMLDGTPLHEISERMMSAGNTLYDLNLLKAFFHTVVVYPVGSLVRLNTGQTGYVINNRMHFPLRPTIRLVINQGQTAMDINLVYRPTLTITELIEA</sequence>
<accession>A0A1M6F4J0</accession>
<dbReference type="PANTHER" id="PTHR43155:SF2">
    <property type="entry name" value="CYCLIC DI-GMP PHOSPHODIESTERASE PA4108"/>
    <property type="match status" value="1"/>
</dbReference>
<dbReference type="CDD" id="cd00077">
    <property type="entry name" value="HDc"/>
    <property type="match status" value="1"/>
</dbReference>
<evidence type="ECO:0000313" key="3">
    <source>
        <dbReference type="Proteomes" id="UP000322917"/>
    </source>
</evidence>
<dbReference type="InterPro" id="IPR037522">
    <property type="entry name" value="HD_GYP_dom"/>
</dbReference>
<dbReference type="EMBL" id="FQZD01000009">
    <property type="protein sequence ID" value="SHI92627.1"/>
    <property type="molecule type" value="Genomic_DNA"/>
</dbReference>
<dbReference type="OrthoDB" id="1677843at2"/>
<gene>
    <name evidence="2" type="ORF">SAMN02745170_01364</name>
</gene>
<proteinExistence type="predicted"/>
<keyword evidence="3" id="KW-1185">Reference proteome</keyword>
<feature type="domain" description="HD-GYP" evidence="1">
    <location>
        <begin position="107"/>
        <end position="294"/>
    </location>
</feature>